<dbReference type="Gene3D" id="1.10.3470.10">
    <property type="entry name" value="ABC transporter involved in vitamin B12 uptake, BtuC"/>
    <property type="match status" value="1"/>
</dbReference>
<keyword evidence="4" id="KW-1003">Cell membrane</keyword>
<keyword evidence="3" id="KW-0813">Transport</keyword>
<keyword evidence="10" id="KW-1185">Reference proteome</keyword>
<evidence type="ECO:0000256" key="2">
    <source>
        <dbReference type="ARBA" id="ARBA00007935"/>
    </source>
</evidence>
<feature type="transmembrane region" description="Helical" evidence="8">
    <location>
        <begin position="221"/>
        <end position="242"/>
    </location>
</feature>
<evidence type="ECO:0000313" key="9">
    <source>
        <dbReference type="EMBL" id="GAA3567307.1"/>
    </source>
</evidence>
<comment type="caution">
    <text evidence="9">The sequence shown here is derived from an EMBL/GenBank/DDBJ whole genome shotgun (WGS) entry which is preliminary data.</text>
</comment>
<keyword evidence="6 8" id="KW-1133">Transmembrane helix</keyword>
<comment type="similarity">
    <text evidence="2">Belongs to the binding-protein-dependent transport system permease family. FecCD subfamily.</text>
</comment>
<dbReference type="RefSeq" id="WP_204910443.1">
    <property type="nucleotide sequence ID" value="NZ_BAAAYR010000002.1"/>
</dbReference>
<protein>
    <submittedName>
        <fullName evidence="9">Iron chelate uptake ABC transporter family permease subunit</fullName>
    </submittedName>
</protein>
<name>A0ABP6XJZ7_9ACTN</name>
<dbReference type="InterPro" id="IPR000522">
    <property type="entry name" value="ABC_transptr_permease_BtuC"/>
</dbReference>
<feature type="transmembrane region" description="Helical" evidence="8">
    <location>
        <begin position="88"/>
        <end position="109"/>
    </location>
</feature>
<dbReference type="PANTHER" id="PTHR30472:SF24">
    <property type="entry name" value="FERRIC ENTEROBACTIN TRANSPORT SYSTEM PERMEASE PROTEIN FEPG"/>
    <property type="match status" value="1"/>
</dbReference>
<evidence type="ECO:0000256" key="5">
    <source>
        <dbReference type="ARBA" id="ARBA00022692"/>
    </source>
</evidence>
<dbReference type="PANTHER" id="PTHR30472">
    <property type="entry name" value="FERRIC ENTEROBACTIN TRANSPORT SYSTEM PERMEASE PROTEIN"/>
    <property type="match status" value="1"/>
</dbReference>
<feature type="transmembrane region" description="Helical" evidence="8">
    <location>
        <begin position="170"/>
        <end position="190"/>
    </location>
</feature>
<dbReference type="SUPFAM" id="SSF81345">
    <property type="entry name" value="ABC transporter involved in vitamin B12 uptake, BtuC"/>
    <property type="match status" value="1"/>
</dbReference>
<feature type="transmembrane region" description="Helical" evidence="8">
    <location>
        <begin position="262"/>
        <end position="288"/>
    </location>
</feature>
<feature type="transmembrane region" description="Helical" evidence="8">
    <location>
        <begin position="145"/>
        <end position="163"/>
    </location>
</feature>
<accession>A0ABP6XJZ7</accession>
<feature type="transmembrane region" description="Helical" evidence="8">
    <location>
        <begin position="196"/>
        <end position="214"/>
    </location>
</feature>
<organism evidence="9 10">
    <name type="scientific">Microlunatus spumicola</name>
    <dbReference type="NCBI Taxonomy" id="81499"/>
    <lineage>
        <taxon>Bacteria</taxon>
        <taxon>Bacillati</taxon>
        <taxon>Actinomycetota</taxon>
        <taxon>Actinomycetes</taxon>
        <taxon>Propionibacteriales</taxon>
        <taxon>Propionibacteriaceae</taxon>
        <taxon>Microlunatus</taxon>
    </lineage>
</organism>
<gene>
    <name evidence="9" type="ORF">GCM10022197_24280</name>
</gene>
<dbReference type="CDD" id="cd06550">
    <property type="entry name" value="TM_ABC_iron-siderophores_like"/>
    <property type="match status" value="1"/>
</dbReference>
<keyword evidence="5 8" id="KW-0812">Transmembrane</keyword>
<comment type="subcellular location">
    <subcellularLocation>
        <location evidence="1">Cell membrane</location>
        <topology evidence="1">Multi-pass membrane protein</topology>
    </subcellularLocation>
</comment>
<feature type="transmembrane region" description="Helical" evidence="8">
    <location>
        <begin position="121"/>
        <end position="139"/>
    </location>
</feature>
<dbReference type="Pfam" id="PF01032">
    <property type="entry name" value="FecCD"/>
    <property type="match status" value="1"/>
</dbReference>
<evidence type="ECO:0000256" key="3">
    <source>
        <dbReference type="ARBA" id="ARBA00022448"/>
    </source>
</evidence>
<proteinExistence type="inferred from homology"/>
<feature type="transmembrane region" description="Helical" evidence="8">
    <location>
        <begin position="329"/>
        <end position="348"/>
    </location>
</feature>
<evidence type="ECO:0000256" key="1">
    <source>
        <dbReference type="ARBA" id="ARBA00004651"/>
    </source>
</evidence>
<keyword evidence="7 8" id="KW-0472">Membrane</keyword>
<evidence type="ECO:0000256" key="4">
    <source>
        <dbReference type="ARBA" id="ARBA00022475"/>
    </source>
</evidence>
<reference evidence="10" key="1">
    <citation type="journal article" date="2019" name="Int. J. Syst. Evol. Microbiol.">
        <title>The Global Catalogue of Microorganisms (GCM) 10K type strain sequencing project: providing services to taxonomists for standard genome sequencing and annotation.</title>
        <authorList>
            <consortium name="The Broad Institute Genomics Platform"/>
            <consortium name="The Broad Institute Genome Sequencing Center for Infectious Disease"/>
            <person name="Wu L."/>
            <person name="Ma J."/>
        </authorList>
    </citation>
    <scope>NUCLEOTIDE SEQUENCE [LARGE SCALE GENOMIC DNA]</scope>
    <source>
        <strain evidence="10">JCM 16540</strain>
    </source>
</reference>
<evidence type="ECO:0000256" key="7">
    <source>
        <dbReference type="ARBA" id="ARBA00023136"/>
    </source>
</evidence>
<dbReference type="Proteomes" id="UP001500767">
    <property type="component" value="Unassembled WGS sequence"/>
</dbReference>
<feature type="transmembrane region" description="Helical" evidence="8">
    <location>
        <begin position="33"/>
        <end position="54"/>
    </location>
</feature>
<sequence>MTAYAPSAARASGISRVGVRSVRRVRRHARTRSTTVCLGLVVVLVVVSGAGLVLGDFPLPLDQLVATLLGHGTTASNFIVLGLRLPRVLTGLLVGVCFGLSGTTFQNLLRNPLASPDIIGISYGASAGGVLAILLLGWTGMAVSGAALGGALLSAGLIYALAWRGGLSGYRFVLVGVGVSALMLAVVDYLMTRADVYEATAALVWLTGSLNGASAAQLQPLALACLVLVPLALLSGRALLVLQLGDDVAASVGLRVEAARLVAIVLGVTLAAVATAAAGPVGFVAFVAGPIAKRLTRGSGPSLVPAALVGAVVVVLSDVAGQHLLPVELPVGVVTAAVGAPFLLWLLVRSNRAGVGG</sequence>
<feature type="transmembrane region" description="Helical" evidence="8">
    <location>
        <begin position="300"/>
        <end position="317"/>
    </location>
</feature>
<evidence type="ECO:0000256" key="8">
    <source>
        <dbReference type="SAM" id="Phobius"/>
    </source>
</evidence>
<dbReference type="InterPro" id="IPR037294">
    <property type="entry name" value="ABC_BtuC-like"/>
</dbReference>
<dbReference type="EMBL" id="BAAAYR010000002">
    <property type="protein sequence ID" value="GAA3567307.1"/>
    <property type="molecule type" value="Genomic_DNA"/>
</dbReference>
<evidence type="ECO:0000256" key="6">
    <source>
        <dbReference type="ARBA" id="ARBA00022989"/>
    </source>
</evidence>
<evidence type="ECO:0000313" key="10">
    <source>
        <dbReference type="Proteomes" id="UP001500767"/>
    </source>
</evidence>